<feature type="chain" id="PRO_5002080601" evidence="1">
    <location>
        <begin position="26"/>
        <end position="198"/>
    </location>
</feature>
<feature type="signal peptide" evidence="1">
    <location>
        <begin position="1"/>
        <end position="25"/>
    </location>
</feature>
<organism evidence="2 3">
    <name type="scientific">Pantoea rodasii</name>
    <dbReference type="NCBI Taxonomy" id="1076549"/>
    <lineage>
        <taxon>Bacteria</taxon>
        <taxon>Pseudomonadati</taxon>
        <taxon>Pseudomonadota</taxon>
        <taxon>Gammaproteobacteria</taxon>
        <taxon>Enterobacterales</taxon>
        <taxon>Erwiniaceae</taxon>
        <taxon>Pantoea</taxon>
    </lineage>
</organism>
<dbReference type="PANTHER" id="PTHR37530">
    <property type="entry name" value="OUTER MEMBRANE PROTEIN SLP"/>
    <property type="match status" value="1"/>
</dbReference>
<dbReference type="PIRSF" id="PIRSF004982">
    <property type="entry name" value="SlP"/>
    <property type="match status" value="1"/>
</dbReference>
<dbReference type="AlphaFoldDB" id="A0A0B1R4C6"/>
<dbReference type="InterPro" id="IPR004658">
    <property type="entry name" value="OMP_Slp"/>
</dbReference>
<dbReference type="EMBL" id="JTJJ01000097">
    <property type="protein sequence ID" value="KHJ66042.1"/>
    <property type="molecule type" value="Genomic_DNA"/>
</dbReference>
<keyword evidence="1" id="KW-0732">Signal</keyword>
<sequence>MPMSRKGMSGALLACALLLSGCVSVPDSIKGSSQLPQQDLLRVMNAPQLYVGQESRFGGKVVKVTNLTGLTRLEIATQPLDDSARPQLGAASVGRIFADIRGFVDPVDLNNQYVTALGNIKGVEKGEIGKASYNFVVVDVRGYQRWHLTQQVMTPPQPIDPWIWYGPTRRHPGYWGPNPYWGMNMNTGPAQVQTILTE</sequence>
<evidence type="ECO:0000313" key="2">
    <source>
        <dbReference type="EMBL" id="KHJ66042.1"/>
    </source>
</evidence>
<evidence type="ECO:0000256" key="1">
    <source>
        <dbReference type="SAM" id="SignalP"/>
    </source>
</evidence>
<dbReference type="Proteomes" id="UP000030853">
    <property type="component" value="Unassembled WGS sequence"/>
</dbReference>
<accession>A0A0B1R4C6</accession>
<comment type="caution">
    <text evidence="2">The sequence shown here is derived from an EMBL/GenBank/DDBJ whole genome shotgun (WGS) entry which is preliminary data.</text>
</comment>
<proteinExistence type="predicted"/>
<name>A0A0B1R4C6_9GAMM</name>
<dbReference type="Pfam" id="PF03843">
    <property type="entry name" value="Slp"/>
    <property type="match status" value="1"/>
</dbReference>
<protein>
    <submittedName>
        <fullName evidence="2">Membrane protein</fullName>
    </submittedName>
</protein>
<evidence type="ECO:0000313" key="3">
    <source>
        <dbReference type="Proteomes" id="UP000030853"/>
    </source>
</evidence>
<gene>
    <name evidence="2" type="ORF">QU24_21735</name>
</gene>
<dbReference type="PROSITE" id="PS51257">
    <property type="entry name" value="PROKAR_LIPOPROTEIN"/>
    <property type="match status" value="1"/>
</dbReference>
<dbReference type="NCBIfam" id="TIGR00752">
    <property type="entry name" value="slp"/>
    <property type="match status" value="1"/>
</dbReference>
<dbReference type="GO" id="GO:0019867">
    <property type="term" value="C:outer membrane"/>
    <property type="evidence" value="ECO:0007669"/>
    <property type="project" value="InterPro"/>
</dbReference>
<reference evidence="2 3" key="1">
    <citation type="submission" date="2014-11" db="EMBL/GenBank/DDBJ databases">
        <title>Genome sequencing of Pantoea rodasii ND03.</title>
        <authorList>
            <person name="Muhamad Yunos N.Y."/>
            <person name="Chan K.-G."/>
        </authorList>
    </citation>
    <scope>NUCLEOTIDE SEQUENCE [LARGE SCALE GENOMIC DNA]</scope>
    <source>
        <strain evidence="2 3">ND03</strain>
    </source>
</reference>
<dbReference type="RefSeq" id="WP_039335432.1">
    <property type="nucleotide sequence ID" value="NZ_JTJJ01000097.1"/>
</dbReference>
<dbReference type="PANTHER" id="PTHR37530:SF1">
    <property type="entry name" value="OUTER MEMBRANE PROTEIN SLP"/>
    <property type="match status" value="1"/>
</dbReference>